<evidence type="ECO:0000313" key="2">
    <source>
        <dbReference type="Proteomes" id="UP000002595"/>
    </source>
</evidence>
<proteinExistence type="predicted"/>
<sequence length="278" mass="31143">MIPRDDIIAGIVSTPISAFLLELEEIKPSPRVKSLIDFFVDIGVLQKKWDKYRKGGRVSPQELSPLAEAVSTLFQQLIFPYLILGKKFDRINQDIQRALYIYTSAFQTMRITIVQELLKYGGLTLVAGWFPCGFSSELMSIAGRDLVIVEERDDIIALEIDRLSLIPLATAPIGRELAAASFYAFENMSLEKLGEISEKYGKFETAIVCQRGADLALLQNVANEIYYIIPRDKIVTFLNNALIDALGLSNYKGSTFKNAERQEIGPFDVYILRGTSVS</sequence>
<dbReference type="GeneID" id="4616574"/>
<dbReference type="AlphaFoldDB" id="A1RSN1"/>
<accession>A1RSN1</accession>
<dbReference type="Proteomes" id="UP000002595">
    <property type="component" value="Chromosome"/>
</dbReference>
<evidence type="ECO:0000313" key="1">
    <source>
        <dbReference type="EMBL" id="ABL87963.1"/>
    </source>
</evidence>
<dbReference type="OrthoDB" id="28178at2157"/>
<name>A1RSN1_PYRIL</name>
<dbReference type="RefSeq" id="WP_011762539.1">
    <property type="nucleotide sequence ID" value="NC_008701.1"/>
</dbReference>
<organism evidence="1 2">
    <name type="scientific">Pyrobaculum islandicum (strain DSM 4184 / JCM 9189 / GEO3)</name>
    <dbReference type="NCBI Taxonomy" id="384616"/>
    <lineage>
        <taxon>Archaea</taxon>
        <taxon>Thermoproteota</taxon>
        <taxon>Thermoprotei</taxon>
        <taxon>Thermoproteales</taxon>
        <taxon>Thermoproteaceae</taxon>
        <taxon>Pyrobaculum</taxon>
    </lineage>
</organism>
<dbReference type="STRING" id="384616.Pisl_0787"/>
<reference evidence="1" key="1">
    <citation type="submission" date="2006-12" db="EMBL/GenBank/DDBJ databases">
        <title>Complete sequence of Pyrobaculum islandicum DSM 4184.</title>
        <authorList>
            <person name="Copeland A."/>
            <person name="Lucas S."/>
            <person name="Lapidus A."/>
            <person name="Barry K."/>
            <person name="Detter J.C."/>
            <person name="Glavina del Rio T."/>
            <person name="Dalin E."/>
            <person name="Tice H."/>
            <person name="Pitluck S."/>
            <person name="Meincke L."/>
            <person name="Brettin T."/>
            <person name="Bruce D."/>
            <person name="Han C."/>
            <person name="Tapia R."/>
            <person name="Gilna P."/>
            <person name="Schmutz J."/>
            <person name="Larimer F."/>
            <person name="Land M."/>
            <person name="Hauser L."/>
            <person name="Kyrpides N."/>
            <person name="Mikhailova N."/>
            <person name="Cozen A.E."/>
            <person name="Fitz-Gibbon S.T."/>
            <person name="House C.H."/>
            <person name="Saltikov C."/>
            <person name="Lowe T."/>
            <person name="Richardson P."/>
        </authorList>
    </citation>
    <scope>NUCLEOTIDE SEQUENCE [LARGE SCALE GENOMIC DNA]</scope>
    <source>
        <strain evidence="1">DSM 4184</strain>
    </source>
</reference>
<dbReference type="HOGENOM" id="CLU_1017875_0_0_2"/>
<keyword evidence="2" id="KW-1185">Reference proteome</keyword>
<gene>
    <name evidence="1" type="ordered locus">Pisl_0787</name>
</gene>
<protein>
    <submittedName>
        <fullName evidence="1">Uncharacterized protein</fullName>
    </submittedName>
</protein>
<dbReference type="eggNOG" id="arCOG03774">
    <property type="taxonomic scope" value="Archaea"/>
</dbReference>
<dbReference type="EMBL" id="CP000504">
    <property type="protein sequence ID" value="ABL87963.1"/>
    <property type="molecule type" value="Genomic_DNA"/>
</dbReference>
<dbReference type="KEGG" id="pis:Pisl_0787"/>